<organism evidence="2 3">
    <name type="scientific">Mucuna pruriens</name>
    <name type="common">Velvet bean</name>
    <name type="synonym">Dolichos pruriens</name>
    <dbReference type="NCBI Taxonomy" id="157652"/>
    <lineage>
        <taxon>Eukaryota</taxon>
        <taxon>Viridiplantae</taxon>
        <taxon>Streptophyta</taxon>
        <taxon>Embryophyta</taxon>
        <taxon>Tracheophyta</taxon>
        <taxon>Spermatophyta</taxon>
        <taxon>Magnoliopsida</taxon>
        <taxon>eudicotyledons</taxon>
        <taxon>Gunneridae</taxon>
        <taxon>Pentapetalae</taxon>
        <taxon>rosids</taxon>
        <taxon>fabids</taxon>
        <taxon>Fabales</taxon>
        <taxon>Fabaceae</taxon>
        <taxon>Papilionoideae</taxon>
        <taxon>50 kb inversion clade</taxon>
        <taxon>NPAAA clade</taxon>
        <taxon>indigoferoid/millettioid clade</taxon>
        <taxon>Phaseoleae</taxon>
        <taxon>Mucuna</taxon>
    </lineage>
</organism>
<dbReference type="AlphaFoldDB" id="A0A371FJ46"/>
<evidence type="ECO:0000313" key="2">
    <source>
        <dbReference type="EMBL" id="RDX78281.1"/>
    </source>
</evidence>
<proteinExistence type="predicted"/>
<comment type="caution">
    <text evidence="2">The sequence shown here is derived from an EMBL/GenBank/DDBJ whole genome shotgun (WGS) entry which is preliminary data.</text>
</comment>
<dbReference type="EMBL" id="QJKJ01008911">
    <property type="protein sequence ID" value="RDX78281.1"/>
    <property type="molecule type" value="Genomic_DNA"/>
</dbReference>
<name>A0A371FJ46_MUCPR</name>
<dbReference type="PANTHER" id="PTHR35046">
    <property type="entry name" value="ZINC KNUCKLE (CCHC-TYPE) FAMILY PROTEIN"/>
    <property type="match status" value="1"/>
</dbReference>
<sequence length="133" mass="15062">MIVREDGEVASDNSHRKTSTSSELKSRSDDSHVEEDLLMVRRLRGSQMIEEAKTQRENIFHFRCHILGMTTLLKEFKDVFPKDIPLGLPPLRSIKDLIDLSLGAILPNKVINKTNPKEGKEIQKQGGKLLEKG</sequence>
<accession>A0A371FJ46</accession>
<gene>
    <name evidence="2" type="ORF">CR513_41452</name>
</gene>
<feature type="region of interest" description="Disordered" evidence="1">
    <location>
        <begin position="1"/>
        <end position="32"/>
    </location>
</feature>
<dbReference type="OrthoDB" id="1934635at2759"/>
<evidence type="ECO:0000256" key="1">
    <source>
        <dbReference type="SAM" id="MobiDB-lite"/>
    </source>
</evidence>
<evidence type="ECO:0000313" key="3">
    <source>
        <dbReference type="Proteomes" id="UP000257109"/>
    </source>
</evidence>
<protein>
    <submittedName>
        <fullName evidence="2">Uncharacterized protein</fullName>
    </submittedName>
</protein>
<reference evidence="2" key="1">
    <citation type="submission" date="2018-05" db="EMBL/GenBank/DDBJ databases">
        <title>Draft genome of Mucuna pruriens seed.</title>
        <authorList>
            <person name="Nnadi N.E."/>
            <person name="Vos R."/>
            <person name="Hasami M.H."/>
            <person name="Devisetty U.K."/>
            <person name="Aguiy J.C."/>
        </authorList>
    </citation>
    <scope>NUCLEOTIDE SEQUENCE [LARGE SCALE GENOMIC DNA]</scope>
    <source>
        <strain evidence="2">JCA_2017</strain>
    </source>
</reference>
<dbReference type="PANTHER" id="PTHR35046:SF26">
    <property type="entry name" value="RNA-DIRECTED DNA POLYMERASE"/>
    <property type="match status" value="1"/>
</dbReference>
<feature type="non-terminal residue" evidence="2">
    <location>
        <position position="1"/>
    </location>
</feature>
<keyword evidence="3" id="KW-1185">Reference proteome</keyword>
<dbReference type="Proteomes" id="UP000257109">
    <property type="component" value="Unassembled WGS sequence"/>
</dbReference>